<dbReference type="PATRIC" id="fig|447.4.peg.899"/>
<protein>
    <recommendedName>
        <fullName evidence="3">Peptidase C58 YopT-type domain-containing protein</fullName>
    </recommendedName>
</protein>
<proteinExistence type="predicted"/>
<organism evidence="1 2">
    <name type="scientific">Legionella bozemanae</name>
    <name type="common">Fluoribacter bozemanae</name>
    <dbReference type="NCBI Taxonomy" id="447"/>
    <lineage>
        <taxon>Bacteria</taxon>
        <taxon>Pseudomonadati</taxon>
        <taxon>Pseudomonadota</taxon>
        <taxon>Gammaproteobacteria</taxon>
        <taxon>Legionellales</taxon>
        <taxon>Legionellaceae</taxon>
        <taxon>Legionella</taxon>
    </lineage>
</organism>
<accession>A0A0W0RW66</accession>
<dbReference type="AlphaFoldDB" id="A0A0W0RW66"/>
<dbReference type="Proteomes" id="UP000054695">
    <property type="component" value="Unassembled WGS sequence"/>
</dbReference>
<reference evidence="1 2" key="1">
    <citation type="submission" date="2015-11" db="EMBL/GenBank/DDBJ databases">
        <title>Genomic analysis of 38 Legionella species identifies large and diverse effector repertoires.</title>
        <authorList>
            <person name="Burstein D."/>
            <person name="Amaro F."/>
            <person name="Zusman T."/>
            <person name="Lifshitz Z."/>
            <person name="Cohen O."/>
            <person name="Gilbert J.A."/>
            <person name="Pupko T."/>
            <person name="Shuman H.A."/>
            <person name="Segal G."/>
        </authorList>
    </citation>
    <scope>NUCLEOTIDE SEQUENCE [LARGE SCALE GENOMIC DNA]</scope>
    <source>
        <strain evidence="1 2">WIGA</strain>
    </source>
</reference>
<name>A0A0W0RW66_LEGBO</name>
<keyword evidence="2" id="KW-1185">Reference proteome</keyword>
<comment type="caution">
    <text evidence="1">The sequence shown here is derived from an EMBL/GenBank/DDBJ whole genome shotgun (WGS) entry which is preliminary data.</text>
</comment>
<evidence type="ECO:0008006" key="3">
    <source>
        <dbReference type="Google" id="ProtNLM"/>
    </source>
</evidence>
<dbReference type="EMBL" id="LNXU01000010">
    <property type="protein sequence ID" value="KTC75399.1"/>
    <property type="molecule type" value="Genomic_DNA"/>
</dbReference>
<evidence type="ECO:0000313" key="2">
    <source>
        <dbReference type="Proteomes" id="UP000054695"/>
    </source>
</evidence>
<dbReference type="RefSeq" id="WP_058458526.1">
    <property type="nucleotide sequence ID" value="NZ_CAAAIY010000023.1"/>
</dbReference>
<evidence type="ECO:0000313" key="1">
    <source>
        <dbReference type="EMBL" id="KTC75399.1"/>
    </source>
</evidence>
<sequence length="229" mass="25987">MRKICNLKQSSKTTLGSCYGYSFFWAKGKLTLPKNAEVTKQEIPLTDAIECAQWSQFIPSQKSEWIADVYMDWNEDKIAKDIQKMLVNNGDAVILKYFGFIAGHALSIKKIDEGLYHYFDCNDGIYEFNDKEFPGIIKKITNGRYGNFFYGLGLEKISADADFEPNIIKNIFAEAFLFCAKILTLPIGVARLAFTLYEILADQCNKLIKGLSDFILIKHDNDNTKTVAP</sequence>
<dbReference type="STRING" id="447.Lboz_0832"/>
<gene>
    <name evidence="1" type="ORF">Lboz_0832</name>
</gene>
<dbReference type="OrthoDB" id="5652837at2"/>